<dbReference type="InterPro" id="IPR005174">
    <property type="entry name" value="KIB1-4_b-propeller"/>
</dbReference>
<dbReference type="Pfam" id="PF03478">
    <property type="entry name" value="Beta-prop_KIB1-4"/>
    <property type="match status" value="1"/>
</dbReference>
<organism evidence="2 3">
    <name type="scientific">Setaria italica</name>
    <name type="common">Foxtail millet</name>
    <name type="synonym">Panicum italicum</name>
    <dbReference type="NCBI Taxonomy" id="4555"/>
    <lineage>
        <taxon>Eukaryota</taxon>
        <taxon>Viridiplantae</taxon>
        <taxon>Streptophyta</taxon>
        <taxon>Embryophyta</taxon>
        <taxon>Tracheophyta</taxon>
        <taxon>Spermatophyta</taxon>
        <taxon>Magnoliopsida</taxon>
        <taxon>Liliopsida</taxon>
        <taxon>Poales</taxon>
        <taxon>Poaceae</taxon>
        <taxon>PACMAD clade</taxon>
        <taxon>Panicoideae</taxon>
        <taxon>Panicodae</taxon>
        <taxon>Paniceae</taxon>
        <taxon>Cenchrinae</taxon>
        <taxon>Setaria</taxon>
    </lineage>
</organism>
<dbReference type="EMBL" id="AGNK02004509">
    <property type="status" value="NOT_ANNOTATED_CDS"/>
    <property type="molecule type" value="Genomic_DNA"/>
</dbReference>
<evidence type="ECO:0000313" key="3">
    <source>
        <dbReference type="Proteomes" id="UP000004995"/>
    </source>
</evidence>
<dbReference type="EnsemblPlants" id="KQK98950">
    <property type="protein sequence ID" value="KQK98950"/>
    <property type="gene ID" value="SETIT_012171mg"/>
</dbReference>
<dbReference type="Proteomes" id="UP000004995">
    <property type="component" value="Unassembled WGS sequence"/>
</dbReference>
<accession>K3YD68</accession>
<reference evidence="2" key="2">
    <citation type="submission" date="2018-08" db="UniProtKB">
        <authorList>
            <consortium name="EnsemblPlants"/>
        </authorList>
    </citation>
    <scope>IDENTIFICATION</scope>
    <source>
        <strain evidence="2">Yugu1</strain>
    </source>
</reference>
<proteinExistence type="predicted"/>
<dbReference type="STRING" id="4555.K3YD68"/>
<reference evidence="3" key="1">
    <citation type="journal article" date="2012" name="Nat. Biotechnol.">
        <title>Reference genome sequence of the model plant Setaria.</title>
        <authorList>
            <person name="Bennetzen J.L."/>
            <person name="Schmutz J."/>
            <person name="Wang H."/>
            <person name="Percifield R."/>
            <person name="Hawkins J."/>
            <person name="Pontaroli A.C."/>
            <person name="Estep M."/>
            <person name="Feng L."/>
            <person name="Vaughn J.N."/>
            <person name="Grimwood J."/>
            <person name="Jenkins J."/>
            <person name="Barry K."/>
            <person name="Lindquist E."/>
            <person name="Hellsten U."/>
            <person name="Deshpande S."/>
            <person name="Wang X."/>
            <person name="Wu X."/>
            <person name="Mitros T."/>
            <person name="Triplett J."/>
            <person name="Yang X."/>
            <person name="Ye C.Y."/>
            <person name="Mauro-Herrera M."/>
            <person name="Wang L."/>
            <person name="Li P."/>
            <person name="Sharma M."/>
            <person name="Sharma R."/>
            <person name="Ronald P.C."/>
            <person name="Panaud O."/>
            <person name="Kellogg E.A."/>
            <person name="Brutnell T.P."/>
            <person name="Doust A.N."/>
            <person name="Tuskan G.A."/>
            <person name="Rokhsar D."/>
            <person name="Devos K.M."/>
        </authorList>
    </citation>
    <scope>NUCLEOTIDE SEQUENCE [LARGE SCALE GENOMIC DNA]</scope>
    <source>
        <strain evidence="3">cv. Yugu1</strain>
    </source>
</reference>
<evidence type="ECO:0000259" key="1">
    <source>
        <dbReference type="Pfam" id="PF03478"/>
    </source>
</evidence>
<dbReference type="AlphaFoldDB" id="K3YD68"/>
<protein>
    <recommendedName>
        <fullName evidence="1">KIB1-4 beta-propeller domain-containing protein</fullName>
    </recommendedName>
</protein>
<dbReference type="HOGENOM" id="CLU_036759_0_0_1"/>
<dbReference type="InParanoid" id="K3YD68"/>
<keyword evidence="3" id="KW-1185">Reference proteome</keyword>
<evidence type="ECO:0000313" key="2">
    <source>
        <dbReference type="EnsemblPlants" id="KQK98950"/>
    </source>
</evidence>
<dbReference type="eggNOG" id="ENOG502R4II">
    <property type="taxonomic scope" value="Eukaryota"/>
</dbReference>
<dbReference type="Gramene" id="KQK98950">
    <property type="protein sequence ID" value="KQK98950"/>
    <property type="gene ID" value="SETIT_012171mg"/>
</dbReference>
<name>K3YD68_SETIT</name>
<sequence>MVLNPITAVEVVVLWPFTEDPAEAFLAIMTASLADRRASRVVKYCRTTVGRDRAMLRAPRFRFDMACSNLLSVGATVYLMDDRRKLWRAELTAVEPKVEGRDMAFALPQGEIRWRHYFVESLGHALLMVSDDHHKRLQLYRLNWDARWWMRMPTSGLSDNVLLLGRVGSAVVPASAAAGHLPGMVLVVCQPWRSTILHMVLNFCGGGGEQPWFWTESRLEAGLDDD</sequence>
<feature type="domain" description="KIB1-4 beta-propeller" evidence="1">
    <location>
        <begin position="10"/>
        <end position="183"/>
    </location>
</feature>